<dbReference type="SUPFAM" id="SSF52009">
    <property type="entry name" value="Phosphohistidine domain"/>
    <property type="match status" value="1"/>
</dbReference>
<gene>
    <name evidence="24" type="ORF">AC812_03230</name>
</gene>
<evidence type="ECO:0000256" key="7">
    <source>
        <dbReference type="ARBA" id="ARBA00016544"/>
    </source>
</evidence>
<dbReference type="RefSeq" id="WP_061913686.1">
    <property type="nucleotide sequence ID" value="NZ_DF967971.1"/>
</dbReference>
<organism evidence="24 25">
    <name type="scientific">Bellilinea caldifistulae</name>
    <dbReference type="NCBI Taxonomy" id="360411"/>
    <lineage>
        <taxon>Bacteria</taxon>
        <taxon>Bacillati</taxon>
        <taxon>Chloroflexota</taxon>
        <taxon>Anaerolineae</taxon>
        <taxon>Anaerolineales</taxon>
        <taxon>Anaerolineaceae</taxon>
        <taxon>Bellilinea</taxon>
    </lineage>
</organism>
<comment type="catalytic activity">
    <reaction evidence="1 17">
        <text>L-histidyl-[protein] + phosphoenolpyruvate = N(pros)-phospho-L-histidyl-[protein] + pyruvate</text>
        <dbReference type="Rhea" id="RHEA:23880"/>
        <dbReference type="Rhea" id="RHEA-COMP:9745"/>
        <dbReference type="Rhea" id="RHEA-COMP:9746"/>
        <dbReference type="ChEBI" id="CHEBI:15361"/>
        <dbReference type="ChEBI" id="CHEBI:29979"/>
        <dbReference type="ChEBI" id="CHEBI:58702"/>
        <dbReference type="ChEBI" id="CHEBI:64837"/>
        <dbReference type="EC" id="2.7.3.9"/>
    </reaction>
</comment>
<dbReference type="GO" id="GO:0008965">
    <property type="term" value="F:phosphoenolpyruvate-protein phosphotransferase activity"/>
    <property type="evidence" value="ECO:0007669"/>
    <property type="project" value="UniProtKB-EC"/>
</dbReference>
<dbReference type="PROSITE" id="PS00742">
    <property type="entry name" value="PEP_ENZYMES_2"/>
    <property type="match status" value="1"/>
</dbReference>
<comment type="caution">
    <text evidence="24">The sequence shown here is derived from an EMBL/GenBank/DDBJ whole genome shotgun (WGS) entry which is preliminary data.</text>
</comment>
<evidence type="ECO:0000256" key="13">
    <source>
        <dbReference type="ARBA" id="ARBA00022723"/>
    </source>
</evidence>
<evidence type="ECO:0000259" key="23">
    <source>
        <dbReference type="Pfam" id="PF05524"/>
    </source>
</evidence>
<evidence type="ECO:0000256" key="1">
    <source>
        <dbReference type="ARBA" id="ARBA00000683"/>
    </source>
</evidence>
<dbReference type="InterPro" id="IPR040442">
    <property type="entry name" value="Pyrv_kinase-like_dom_sf"/>
</dbReference>
<keyword evidence="15 17" id="KW-0460">Magnesium</keyword>
<evidence type="ECO:0000256" key="16">
    <source>
        <dbReference type="ARBA" id="ARBA00033235"/>
    </source>
</evidence>
<dbReference type="OrthoDB" id="9765468at2"/>
<dbReference type="InterPro" id="IPR050499">
    <property type="entry name" value="PEP-utilizing_PTS_enzyme"/>
</dbReference>
<evidence type="ECO:0000256" key="19">
    <source>
        <dbReference type="PIRSR" id="PIRSR000732-2"/>
    </source>
</evidence>
<comment type="function">
    <text evidence="3 17">General (non sugar-specific) component of the phosphoenolpyruvate-dependent sugar phosphotransferase system (sugar PTS). This major carbohydrate active-transport system catalyzes the phosphorylation of incoming sugar substrates concomitantly with their translocation across the cell membrane. Enzyme I transfers the phosphoryl group from phosphoenolpyruvate (PEP) to the phosphoryl carrier protein (HPr).</text>
</comment>
<evidence type="ECO:0000256" key="6">
    <source>
        <dbReference type="ARBA" id="ARBA00012232"/>
    </source>
</evidence>
<dbReference type="PROSITE" id="PS00370">
    <property type="entry name" value="PEP_ENZYMES_PHOS_SITE"/>
    <property type="match status" value="1"/>
</dbReference>
<dbReference type="PIRSF" id="PIRSF000732">
    <property type="entry name" value="PTS_enzyme_I"/>
    <property type="match status" value="1"/>
</dbReference>
<evidence type="ECO:0000256" key="14">
    <source>
        <dbReference type="ARBA" id="ARBA00022777"/>
    </source>
</evidence>
<evidence type="ECO:0000313" key="25">
    <source>
        <dbReference type="Proteomes" id="UP000050514"/>
    </source>
</evidence>
<dbReference type="PRINTS" id="PR01736">
    <property type="entry name" value="PHPHTRNFRASE"/>
</dbReference>
<comment type="cofactor">
    <cofactor evidence="2 17 20">
        <name>Mg(2+)</name>
        <dbReference type="ChEBI" id="CHEBI:18420"/>
    </cofactor>
</comment>
<dbReference type="InterPro" id="IPR015813">
    <property type="entry name" value="Pyrv/PenolPyrv_kinase-like_dom"/>
</dbReference>
<dbReference type="Gene3D" id="3.50.30.10">
    <property type="entry name" value="Phosphohistidine domain"/>
    <property type="match status" value="1"/>
</dbReference>
<sequence>MESLPVISVSRGISIAPIFQFRNTPLVYERRLIENPLVEWERYRQAVQESLNRLEQIYHQAVAEVGTDEAGIFHAHISILQDPDLNDSVKDRIYGEKINAESALYEVSEEYCRMLEEINDEYIRARTTDLRDVRDGVLRILLHVDGHHIKLTSPAIVVARELTPSECLLLDRRLVRGFCTIEGGTTSHTAILSRSLGIPAVVGIPERLLSVPDGMLAILDGYEGKIILKPDQETIQHYQGMQSRRQQIFETALRETHRPALTLDGHVVEVFANIANDNPQDLKEAVQNGAEGVGLLRTEFIYLDCETLPDEEVQFYKYKSVLEAFGNRPVILRTLDIGGDKQLPYLDLPYELNPFLGVRGLRLCLRNLALFKAQIRAALRAASYGNLYLMFPMVTKGAEIQAAKAVIAECRAELEAEGCSIPPRIPIGIMIEIPAAALMARHLAREVDFFSIGTNDLTQYTLAVDRTNSALTDLASGFDPAVLNLIQAVINGAHTQGKKTGICGELGGDPLAIPLLVGMGMDELSMNAGEIPAAKQIIRQISLKDARLVSQQALELETPEEVIALVKSAFPFIENYI</sequence>
<evidence type="ECO:0000256" key="2">
    <source>
        <dbReference type="ARBA" id="ARBA00001946"/>
    </source>
</evidence>
<evidence type="ECO:0000256" key="18">
    <source>
        <dbReference type="PIRSR" id="PIRSR000732-1"/>
    </source>
</evidence>
<feature type="binding site" evidence="19">
    <location>
        <begin position="455"/>
        <end position="456"/>
    </location>
    <ligand>
        <name>phosphoenolpyruvate</name>
        <dbReference type="ChEBI" id="CHEBI:58702"/>
    </ligand>
</feature>
<evidence type="ECO:0000256" key="17">
    <source>
        <dbReference type="PIRNR" id="PIRNR000732"/>
    </source>
</evidence>
<dbReference type="PATRIC" id="fig|360411.5.peg.3524"/>
<dbReference type="NCBIfam" id="TIGR01417">
    <property type="entry name" value="PTS_I_fam"/>
    <property type="match status" value="1"/>
</dbReference>
<dbReference type="Gene3D" id="3.20.20.60">
    <property type="entry name" value="Phosphoenolpyruvate-binding domains"/>
    <property type="match status" value="1"/>
</dbReference>
<dbReference type="PANTHER" id="PTHR46244">
    <property type="entry name" value="PHOSPHOENOLPYRUVATE-PROTEIN PHOSPHOTRANSFERASE"/>
    <property type="match status" value="1"/>
</dbReference>
<dbReference type="PANTHER" id="PTHR46244:SF3">
    <property type="entry name" value="PHOSPHOENOLPYRUVATE-PROTEIN PHOSPHOTRANSFERASE"/>
    <property type="match status" value="1"/>
</dbReference>
<dbReference type="Proteomes" id="UP000050514">
    <property type="component" value="Unassembled WGS sequence"/>
</dbReference>
<dbReference type="InterPro" id="IPR018274">
    <property type="entry name" value="PEP_util_AS"/>
</dbReference>
<dbReference type="GO" id="GO:0009401">
    <property type="term" value="P:phosphoenolpyruvate-dependent sugar phosphotransferase system"/>
    <property type="evidence" value="ECO:0007669"/>
    <property type="project" value="UniProtKB-KW"/>
</dbReference>
<evidence type="ECO:0000256" key="12">
    <source>
        <dbReference type="ARBA" id="ARBA00022683"/>
    </source>
</evidence>
<evidence type="ECO:0000313" key="24">
    <source>
        <dbReference type="EMBL" id="KPL77563.1"/>
    </source>
</evidence>
<dbReference type="InterPro" id="IPR036618">
    <property type="entry name" value="PtsI_HPr-bd_sf"/>
</dbReference>
<keyword evidence="8 17" id="KW-0813">Transport</keyword>
<keyword evidence="9 17" id="KW-0963">Cytoplasm</keyword>
<dbReference type="Pfam" id="PF00391">
    <property type="entry name" value="PEP-utilizers"/>
    <property type="match status" value="1"/>
</dbReference>
<dbReference type="Gene3D" id="1.10.274.10">
    <property type="entry name" value="PtsI, HPr-binding domain"/>
    <property type="match status" value="1"/>
</dbReference>
<feature type="active site" description="Tele-phosphohistidine intermediate" evidence="18">
    <location>
        <position position="188"/>
    </location>
</feature>
<dbReference type="InterPro" id="IPR036637">
    <property type="entry name" value="Phosphohistidine_dom_sf"/>
</dbReference>
<dbReference type="InterPro" id="IPR024692">
    <property type="entry name" value="PTS_EI"/>
</dbReference>
<dbReference type="Pfam" id="PF02896">
    <property type="entry name" value="PEP-utilizers_C"/>
    <property type="match status" value="1"/>
</dbReference>
<feature type="binding site" evidence="19">
    <location>
        <position position="297"/>
    </location>
    <ligand>
        <name>phosphoenolpyruvate</name>
        <dbReference type="ChEBI" id="CHEBI:58702"/>
    </ligand>
</feature>
<dbReference type="EC" id="2.7.3.9" evidence="6 17"/>
<evidence type="ECO:0000256" key="11">
    <source>
        <dbReference type="ARBA" id="ARBA00022679"/>
    </source>
</evidence>
<feature type="binding site" evidence="20">
    <location>
        <position position="456"/>
    </location>
    <ligand>
        <name>Mg(2+)</name>
        <dbReference type="ChEBI" id="CHEBI:18420"/>
    </ligand>
</feature>
<comment type="subcellular location">
    <subcellularLocation>
        <location evidence="4 17">Cytoplasm</location>
    </subcellularLocation>
</comment>
<dbReference type="STRING" id="360411.AC812_03230"/>
<evidence type="ECO:0000256" key="5">
    <source>
        <dbReference type="ARBA" id="ARBA00007837"/>
    </source>
</evidence>
<keyword evidence="14 17" id="KW-0418">Kinase</keyword>
<dbReference type="InterPro" id="IPR008279">
    <property type="entry name" value="PEP-util_enz_mobile_dom"/>
</dbReference>
<evidence type="ECO:0000256" key="8">
    <source>
        <dbReference type="ARBA" id="ARBA00022448"/>
    </source>
</evidence>
<feature type="domain" description="PEP-utilising enzyme mobile" evidence="21">
    <location>
        <begin position="153"/>
        <end position="224"/>
    </location>
</feature>
<evidence type="ECO:0000259" key="22">
    <source>
        <dbReference type="Pfam" id="PF02896"/>
    </source>
</evidence>
<dbReference type="GO" id="GO:0005737">
    <property type="term" value="C:cytoplasm"/>
    <property type="evidence" value="ECO:0007669"/>
    <property type="project" value="UniProtKB-SubCell"/>
</dbReference>
<dbReference type="SUPFAM" id="SSF51621">
    <property type="entry name" value="Phosphoenolpyruvate/pyruvate domain"/>
    <property type="match status" value="1"/>
</dbReference>
<dbReference type="InterPro" id="IPR008731">
    <property type="entry name" value="PTS_EIN"/>
</dbReference>
<dbReference type="SUPFAM" id="SSF47831">
    <property type="entry name" value="Enzyme I of the PEP:sugar phosphotransferase system HPr-binding (sub)domain"/>
    <property type="match status" value="1"/>
</dbReference>
<evidence type="ECO:0000256" key="10">
    <source>
        <dbReference type="ARBA" id="ARBA00022597"/>
    </source>
</evidence>
<feature type="domain" description="Phosphotransferase system enzyme I N-terminal" evidence="23">
    <location>
        <begin position="7"/>
        <end position="126"/>
    </location>
</feature>
<dbReference type="InterPro" id="IPR006318">
    <property type="entry name" value="PTS_EI-like"/>
</dbReference>
<dbReference type="InterPro" id="IPR000121">
    <property type="entry name" value="PEP_util_C"/>
</dbReference>
<protein>
    <recommendedName>
        <fullName evidence="7 17">Phosphoenolpyruvate-protein phosphotransferase</fullName>
        <ecNumber evidence="6 17">2.7.3.9</ecNumber>
    </recommendedName>
    <alternativeName>
        <fullName evidence="16 17">Phosphotransferase system, enzyme I</fullName>
    </alternativeName>
</protein>
<dbReference type="Pfam" id="PF05524">
    <property type="entry name" value="PEP-utilisers_N"/>
    <property type="match status" value="1"/>
</dbReference>
<evidence type="ECO:0000256" key="4">
    <source>
        <dbReference type="ARBA" id="ARBA00004496"/>
    </source>
</evidence>
<dbReference type="EMBL" id="LGHJ01000009">
    <property type="protein sequence ID" value="KPL77563.1"/>
    <property type="molecule type" value="Genomic_DNA"/>
</dbReference>
<dbReference type="InterPro" id="IPR023151">
    <property type="entry name" value="PEP_util_CS"/>
</dbReference>
<feature type="binding site" evidence="19">
    <location>
        <position position="466"/>
    </location>
    <ligand>
        <name>phosphoenolpyruvate</name>
        <dbReference type="ChEBI" id="CHEBI:58702"/>
    </ligand>
</feature>
<name>A0A0P6XBB8_9CHLR</name>
<dbReference type="GO" id="GO:0016301">
    <property type="term" value="F:kinase activity"/>
    <property type="evidence" value="ECO:0007669"/>
    <property type="project" value="UniProtKB-KW"/>
</dbReference>
<dbReference type="GO" id="GO:0046872">
    <property type="term" value="F:metal ion binding"/>
    <property type="evidence" value="ECO:0007669"/>
    <property type="project" value="UniProtKB-KW"/>
</dbReference>
<evidence type="ECO:0000256" key="3">
    <source>
        <dbReference type="ARBA" id="ARBA00002728"/>
    </source>
</evidence>
<evidence type="ECO:0000256" key="20">
    <source>
        <dbReference type="PIRSR" id="PIRSR000732-3"/>
    </source>
</evidence>
<evidence type="ECO:0000259" key="21">
    <source>
        <dbReference type="Pfam" id="PF00391"/>
    </source>
</evidence>
<accession>A0A0P6XBB8</accession>
<evidence type="ECO:0000256" key="15">
    <source>
        <dbReference type="ARBA" id="ARBA00022842"/>
    </source>
</evidence>
<keyword evidence="13 17" id="KW-0479">Metal-binding</keyword>
<feature type="active site" description="Proton donor" evidence="18">
    <location>
        <position position="503"/>
    </location>
</feature>
<dbReference type="AlphaFoldDB" id="A0A0P6XBB8"/>
<keyword evidence="12 17" id="KW-0598">Phosphotransferase system</keyword>
<reference evidence="24 25" key="1">
    <citation type="submission" date="2015-07" db="EMBL/GenBank/DDBJ databases">
        <title>Draft genome of Bellilinea caldifistulae DSM 17877.</title>
        <authorList>
            <person name="Hemp J."/>
            <person name="Ward L.M."/>
            <person name="Pace L.A."/>
            <person name="Fischer W.W."/>
        </authorList>
    </citation>
    <scope>NUCLEOTIDE SEQUENCE [LARGE SCALE GENOMIC DNA]</scope>
    <source>
        <strain evidence="24 25">GOMI-1</strain>
    </source>
</reference>
<evidence type="ECO:0000256" key="9">
    <source>
        <dbReference type="ARBA" id="ARBA00022490"/>
    </source>
</evidence>
<proteinExistence type="inferred from homology"/>
<comment type="similarity">
    <text evidence="5 17">Belongs to the PEP-utilizing enzyme family.</text>
</comment>
<keyword evidence="10 17" id="KW-0762">Sugar transport</keyword>
<feature type="domain" description="PEP-utilising enzyme C-terminal" evidence="22">
    <location>
        <begin position="255"/>
        <end position="542"/>
    </location>
</feature>
<keyword evidence="25" id="KW-1185">Reference proteome</keyword>
<feature type="binding site" evidence="20">
    <location>
        <position position="432"/>
    </location>
    <ligand>
        <name>Mg(2+)</name>
        <dbReference type="ChEBI" id="CHEBI:18420"/>
    </ligand>
</feature>
<feature type="binding site" evidence="19">
    <location>
        <position position="333"/>
    </location>
    <ligand>
        <name>phosphoenolpyruvate</name>
        <dbReference type="ChEBI" id="CHEBI:58702"/>
    </ligand>
</feature>
<keyword evidence="11 17" id="KW-0808">Transferase</keyword>